<dbReference type="Pfam" id="PF08291">
    <property type="entry name" value="Peptidase_M15_3"/>
    <property type="match status" value="1"/>
</dbReference>
<evidence type="ECO:0000256" key="1">
    <source>
        <dbReference type="SAM" id="MobiDB-lite"/>
    </source>
</evidence>
<name>A0A6N3FTG0_EUBLI</name>
<evidence type="ECO:0000259" key="2">
    <source>
        <dbReference type="Pfam" id="PF08291"/>
    </source>
</evidence>
<feature type="compositionally biased region" description="Pro residues" evidence="1">
    <location>
        <begin position="53"/>
        <end position="70"/>
    </location>
</feature>
<proteinExistence type="predicted"/>
<dbReference type="InterPro" id="IPR009045">
    <property type="entry name" value="Zn_M74/Hedgehog-like"/>
</dbReference>
<accession>A0A6N3FTG0</accession>
<feature type="region of interest" description="Disordered" evidence="1">
    <location>
        <begin position="32"/>
        <end position="75"/>
    </location>
</feature>
<dbReference type="EMBL" id="CACRTR010000012">
    <property type="protein sequence ID" value="VYU55136.1"/>
    <property type="molecule type" value="Genomic_DNA"/>
</dbReference>
<gene>
    <name evidence="3" type="ORF">ELLFYP34_00565</name>
</gene>
<sequence length="191" mass="20414">MKTIRKRTALLILAALTAAGILYFARELSWAPARQNPPPAQTEAPKPPEPDTPEAPPEATPPETPEPPGQPESGALEKQPVMVSEHFARDEYRCDCAGYCDGFPAEPQPGLVSRIEALRQAVGAPVIITSGVRCEERNEEVGGVAWSFHKRGAAADLYSPGVPVGTLAALAKDCGLNVLPYYSSGYVHVEI</sequence>
<dbReference type="AlphaFoldDB" id="A0A6N3FTG0"/>
<feature type="domain" description="Peptidase M15A C-terminal" evidence="2">
    <location>
        <begin position="86"/>
        <end position="189"/>
    </location>
</feature>
<evidence type="ECO:0000313" key="3">
    <source>
        <dbReference type="EMBL" id="VYU55136.1"/>
    </source>
</evidence>
<dbReference type="InterPro" id="IPR013230">
    <property type="entry name" value="Peptidase_M15A_C"/>
</dbReference>
<reference evidence="3" key="1">
    <citation type="submission" date="2019-11" db="EMBL/GenBank/DDBJ databases">
        <authorList>
            <person name="Feng L."/>
        </authorList>
    </citation>
    <scope>NUCLEOTIDE SEQUENCE</scope>
    <source>
        <strain evidence="3">ElimosumLFYP34</strain>
    </source>
</reference>
<organism evidence="3">
    <name type="scientific">Eubacterium limosum</name>
    <dbReference type="NCBI Taxonomy" id="1736"/>
    <lineage>
        <taxon>Bacteria</taxon>
        <taxon>Bacillati</taxon>
        <taxon>Bacillota</taxon>
        <taxon>Clostridia</taxon>
        <taxon>Eubacteriales</taxon>
        <taxon>Eubacteriaceae</taxon>
        <taxon>Eubacterium</taxon>
    </lineage>
</organism>
<protein>
    <submittedName>
        <fullName evidence="3">Peptidase M15</fullName>
    </submittedName>
</protein>
<dbReference type="Gene3D" id="3.30.1380.10">
    <property type="match status" value="1"/>
</dbReference>
<dbReference type="SUPFAM" id="SSF55166">
    <property type="entry name" value="Hedgehog/DD-peptidase"/>
    <property type="match status" value="1"/>
</dbReference>